<keyword evidence="6" id="KW-1185">Reference proteome</keyword>
<gene>
    <name evidence="5" type="ORF">PECUL_23A014879</name>
</gene>
<dbReference type="Gene3D" id="2.30.30.40">
    <property type="entry name" value="SH3 Domains"/>
    <property type="match status" value="1"/>
</dbReference>
<keyword evidence="1 2" id="KW-0728">SH3 domain</keyword>
<dbReference type="SUPFAM" id="SSF50044">
    <property type="entry name" value="SH3-domain"/>
    <property type="match status" value="1"/>
</dbReference>
<dbReference type="AlphaFoldDB" id="A0AAD1WF60"/>
<feature type="non-terminal residue" evidence="5">
    <location>
        <position position="103"/>
    </location>
</feature>
<dbReference type="InterPro" id="IPR001452">
    <property type="entry name" value="SH3_domain"/>
</dbReference>
<accession>A0AAD1WF60</accession>
<protein>
    <submittedName>
        <fullName evidence="5">Phosphatidylinositol 3-kinase regulatory subunit gamma isoform X1</fullName>
    </submittedName>
</protein>
<dbReference type="PROSITE" id="PS50002">
    <property type="entry name" value="SH3"/>
    <property type="match status" value="1"/>
</dbReference>
<evidence type="ECO:0000259" key="4">
    <source>
        <dbReference type="PROSITE" id="PS50002"/>
    </source>
</evidence>
<dbReference type="FunFam" id="2.30.30.40:FF:000075">
    <property type="entry name" value="phosphatidylinositol 3-kinase regulatory subunit alpha"/>
    <property type="match status" value="1"/>
</dbReference>
<evidence type="ECO:0000313" key="6">
    <source>
        <dbReference type="Proteomes" id="UP001295444"/>
    </source>
</evidence>
<proteinExistence type="predicted"/>
<reference evidence="5" key="1">
    <citation type="submission" date="2022-03" db="EMBL/GenBank/DDBJ databases">
        <authorList>
            <person name="Alioto T."/>
            <person name="Alioto T."/>
            <person name="Gomez Garrido J."/>
        </authorList>
    </citation>
    <scope>NUCLEOTIDE SEQUENCE</scope>
</reference>
<evidence type="ECO:0000256" key="1">
    <source>
        <dbReference type="ARBA" id="ARBA00022443"/>
    </source>
</evidence>
<evidence type="ECO:0000313" key="5">
    <source>
        <dbReference type="EMBL" id="CAH2310676.1"/>
    </source>
</evidence>
<dbReference type="SMART" id="SM00326">
    <property type="entry name" value="SH3"/>
    <property type="match status" value="1"/>
</dbReference>
<sequence>MTSGGLQYRALYVYKKSRVDDISFITGDLLTVTKQSIVTPDYMDGDELCPKGWMNGVNERTKEKGLFPGTHVEFIGPVQCLQRRTKHRERPVPPTPMASIDEG</sequence>
<feature type="region of interest" description="Disordered" evidence="3">
    <location>
        <begin position="82"/>
        <end position="103"/>
    </location>
</feature>
<organism evidence="5 6">
    <name type="scientific">Pelobates cultripes</name>
    <name type="common">Western spadefoot toad</name>
    <dbReference type="NCBI Taxonomy" id="61616"/>
    <lineage>
        <taxon>Eukaryota</taxon>
        <taxon>Metazoa</taxon>
        <taxon>Chordata</taxon>
        <taxon>Craniata</taxon>
        <taxon>Vertebrata</taxon>
        <taxon>Euteleostomi</taxon>
        <taxon>Amphibia</taxon>
        <taxon>Batrachia</taxon>
        <taxon>Anura</taxon>
        <taxon>Pelobatoidea</taxon>
        <taxon>Pelobatidae</taxon>
        <taxon>Pelobates</taxon>
    </lineage>
</organism>
<evidence type="ECO:0000256" key="3">
    <source>
        <dbReference type="SAM" id="MobiDB-lite"/>
    </source>
</evidence>
<name>A0AAD1WF60_PELCU</name>
<feature type="domain" description="SH3" evidence="4">
    <location>
        <begin position="3"/>
        <end position="77"/>
    </location>
</feature>
<dbReference type="InterPro" id="IPR036028">
    <property type="entry name" value="SH3-like_dom_sf"/>
</dbReference>
<dbReference type="Proteomes" id="UP001295444">
    <property type="component" value="Chromosome 08"/>
</dbReference>
<evidence type="ECO:0000256" key="2">
    <source>
        <dbReference type="PROSITE-ProRule" id="PRU00192"/>
    </source>
</evidence>
<dbReference type="Pfam" id="PF07653">
    <property type="entry name" value="SH3_2"/>
    <property type="match status" value="1"/>
</dbReference>
<dbReference type="EMBL" id="OW240919">
    <property type="protein sequence ID" value="CAH2310676.1"/>
    <property type="molecule type" value="Genomic_DNA"/>
</dbReference>